<dbReference type="EMBL" id="GG678662">
    <property type="protein sequence ID" value="EER08968.1"/>
    <property type="molecule type" value="Genomic_DNA"/>
</dbReference>
<dbReference type="InParanoid" id="C5L2Q3"/>
<protein>
    <submittedName>
        <fullName evidence="2">Uncharacterized protein</fullName>
    </submittedName>
</protein>
<evidence type="ECO:0000313" key="2">
    <source>
        <dbReference type="EMBL" id="EER08968.1"/>
    </source>
</evidence>
<keyword evidence="3" id="KW-1185">Reference proteome</keyword>
<dbReference type="AlphaFoldDB" id="C5L2Q3"/>
<feature type="compositionally biased region" description="Polar residues" evidence="1">
    <location>
        <begin position="13"/>
        <end position="31"/>
    </location>
</feature>
<dbReference type="Proteomes" id="UP000007800">
    <property type="component" value="Unassembled WGS sequence"/>
</dbReference>
<reference evidence="2 3" key="1">
    <citation type="submission" date="2008-07" db="EMBL/GenBank/DDBJ databases">
        <authorList>
            <person name="El-Sayed N."/>
            <person name="Caler E."/>
            <person name="Inman J."/>
            <person name="Amedeo P."/>
            <person name="Hass B."/>
            <person name="Wortman J."/>
        </authorList>
    </citation>
    <scope>NUCLEOTIDE SEQUENCE [LARGE SCALE GENOMIC DNA]</scope>
    <source>
        <strain evidence="3">ATCC 50983 / TXsc</strain>
    </source>
</reference>
<gene>
    <name evidence="2" type="ORF">Pmar_PMAR009959</name>
</gene>
<accession>C5L2Q3</accession>
<feature type="region of interest" description="Disordered" evidence="1">
    <location>
        <begin position="1"/>
        <end position="42"/>
    </location>
</feature>
<evidence type="ECO:0000313" key="3">
    <source>
        <dbReference type="Proteomes" id="UP000007800"/>
    </source>
</evidence>
<dbReference type="GeneID" id="9064877"/>
<sequence length="84" mass="9492">MPIVHHEAAHPSFHQSTGSKPQVMQSGTNANRMPIAGSRESTTREKVCVLPVLNNTLLPHKEDSWLDIGFDCGMVHQLRRREYN</sequence>
<proteinExistence type="predicted"/>
<organism evidence="3">
    <name type="scientific">Perkinsus marinus (strain ATCC 50983 / TXsc)</name>
    <dbReference type="NCBI Taxonomy" id="423536"/>
    <lineage>
        <taxon>Eukaryota</taxon>
        <taxon>Sar</taxon>
        <taxon>Alveolata</taxon>
        <taxon>Perkinsozoa</taxon>
        <taxon>Perkinsea</taxon>
        <taxon>Perkinsida</taxon>
        <taxon>Perkinsidae</taxon>
        <taxon>Perkinsus</taxon>
    </lineage>
</organism>
<name>C5L2Q3_PERM5</name>
<evidence type="ECO:0000256" key="1">
    <source>
        <dbReference type="SAM" id="MobiDB-lite"/>
    </source>
</evidence>
<dbReference type="RefSeq" id="XP_002777152.1">
    <property type="nucleotide sequence ID" value="XM_002777106.1"/>
</dbReference>